<gene>
    <name evidence="2" type="ORF">BT93_L5510</name>
</gene>
<reference evidence="2" key="1">
    <citation type="submission" date="2020-05" db="EMBL/GenBank/DDBJ databases">
        <title>WGS assembly of Corymbia citriodora subspecies variegata.</title>
        <authorList>
            <person name="Barry K."/>
            <person name="Hundley H."/>
            <person name="Shu S."/>
            <person name="Jenkins J."/>
            <person name="Grimwood J."/>
            <person name="Baten A."/>
        </authorList>
    </citation>
    <scope>NUCLEOTIDE SEQUENCE</scope>
    <source>
        <strain evidence="2">CV2-018</strain>
    </source>
</reference>
<feature type="compositionally biased region" description="Basic and acidic residues" evidence="1">
    <location>
        <begin position="1"/>
        <end position="11"/>
    </location>
</feature>
<evidence type="ECO:0000256" key="1">
    <source>
        <dbReference type="SAM" id="MobiDB-lite"/>
    </source>
</evidence>
<protein>
    <submittedName>
        <fullName evidence="2">Uncharacterized protein</fullName>
    </submittedName>
</protein>
<dbReference type="Gramene" id="rna-gnl|WGS:JABURB|Cocit.L5510.1">
    <property type="protein sequence ID" value="cds-KAF7850424.1"/>
    <property type="gene ID" value="gene-BT93_L5510"/>
</dbReference>
<accession>A0A8T0CTD9</accession>
<dbReference type="Proteomes" id="UP000806378">
    <property type="component" value="Unassembled WGS sequence"/>
</dbReference>
<proteinExistence type="predicted"/>
<dbReference type="EMBL" id="MU089613">
    <property type="protein sequence ID" value="KAF7850424.1"/>
    <property type="molecule type" value="Genomic_DNA"/>
</dbReference>
<organism evidence="2 3">
    <name type="scientific">Corymbia citriodora subsp. variegata</name>
    <dbReference type="NCBI Taxonomy" id="360336"/>
    <lineage>
        <taxon>Eukaryota</taxon>
        <taxon>Viridiplantae</taxon>
        <taxon>Streptophyta</taxon>
        <taxon>Embryophyta</taxon>
        <taxon>Tracheophyta</taxon>
        <taxon>Spermatophyta</taxon>
        <taxon>Magnoliopsida</taxon>
        <taxon>eudicotyledons</taxon>
        <taxon>Gunneridae</taxon>
        <taxon>Pentapetalae</taxon>
        <taxon>rosids</taxon>
        <taxon>malvids</taxon>
        <taxon>Myrtales</taxon>
        <taxon>Myrtaceae</taxon>
        <taxon>Myrtoideae</taxon>
        <taxon>Eucalypteae</taxon>
        <taxon>Corymbia</taxon>
    </lineage>
</organism>
<dbReference type="AlphaFoldDB" id="A0A8T0CTD9"/>
<name>A0A8T0CTD9_CORYI</name>
<feature type="region of interest" description="Disordered" evidence="1">
    <location>
        <begin position="1"/>
        <end position="38"/>
    </location>
</feature>
<evidence type="ECO:0000313" key="2">
    <source>
        <dbReference type="EMBL" id="KAF7850424.1"/>
    </source>
</evidence>
<comment type="caution">
    <text evidence="2">The sequence shown here is derived from an EMBL/GenBank/DDBJ whole genome shotgun (WGS) entry which is preliminary data.</text>
</comment>
<keyword evidence="3" id="KW-1185">Reference proteome</keyword>
<sequence>MELGSRQDRPDCQASALKDTVDRGHHPRARPTFSKPGDRVHLGVTLAVSSVSMPLQTLECSENHELVSISNETELTLSCNQ</sequence>
<evidence type="ECO:0000313" key="3">
    <source>
        <dbReference type="Proteomes" id="UP000806378"/>
    </source>
</evidence>